<gene>
    <name evidence="2" type="ORF">BN2614_LOCUS2</name>
</gene>
<name>A0A9X9LKK3_GULGU</name>
<evidence type="ECO:0000313" key="2">
    <source>
        <dbReference type="EMBL" id="VCW70638.1"/>
    </source>
</evidence>
<organism evidence="2 3">
    <name type="scientific">Gulo gulo</name>
    <name type="common">Wolverine</name>
    <name type="synonym">Gluton</name>
    <dbReference type="NCBI Taxonomy" id="48420"/>
    <lineage>
        <taxon>Eukaryota</taxon>
        <taxon>Metazoa</taxon>
        <taxon>Chordata</taxon>
        <taxon>Craniata</taxon>
        <taxon>Vertebrata</taxon>
        <taxon>Euteleostomi</taxon>
        <taxon>Mammalia</taxon>
        <taxon>Eutheria</taxon>
        <taxon>Laurasiatheria</taxon>
        <taxon>Carnivora</taxon>
        <taxon>Caniformia</taxon>
        <taxon>Musteloidea</taxon>
        <taxon>Mustelidae</taxon>
        <taxon>Guloninae</taxon>
        <taxon>Gulo</taxon>
    </lineage>
</organism>
<feature type="non-terminal residue" evidence="2">
    <location>
        <position position="79"/>
    </location>
</feature>
<feature type="region of interest" description="Disordered" evidence="1">
    <location>
        <begin position="55"/>
        <end position="79"/>
    </location>
</feature>
<dbReference type="Proteomes" id="UP000269945">
    <property type="component" value="Unassembled WGS sequence"/>
</dbReference>
<comment type="caution">
    <text evidence="2">The sequence shown here is derived from an EMBL/GenBank/DDBJ whole genome shotgun (WGS) entry which is preliminary data.</text>
</comment>
<feature type="region of interest" description="Disordered" evidence="1">
    <location>
        <begin position="25"/>
        <end position="44"/>
    </location>
</feature>
<evidence type="ECO:0000313" key="3">
    <source>
        <dbReference type="Proteomes" id="UP000269945"/>
    </source>
</evidence>
<feature type="compositionally biased region" description="Basic and acidic residues" evidence="1">
    <location>
        <begin position="56"/>
        <end position="69"/>
    </location>
</feature>
<dbReference type="EMBL" id="CYRY02006131">
    <property type="protein sequence ID" value="VCW70638.1"/>
    <property type="molecule type" value="Genomic_DNA"/>
</dbReference>
<reference evidence="2 3" key="1">
    <citation type="submission" date="2018-10" db="EMBL/GenBank/DDBJ databases">
        <authorList>
            <person name="Ekblom R."/>
            <person name="Jareborg N."/>
        </authorList>
    </citation>
    <scope>NUCLEOTIDE SEQUENCE [LARGE SCALE GENOMIC DNA]</scope>
    <source>
        <tissue evidence="2">Muscle</tissue>
    </source>
</reference>
<sequence>RTERSRVQEPGPSCTHQVRPVVPVHHFGPGAHGQEAGREHFEVRPERPYRRMHWRRAADKGRAEVRPRVAADNLPAEPK</sequence>
<accession>A0A9X9LKK3</accession>
<keyword evidence="3" id="KW-1185">Reference proteome</keyword>
<feature type="compositionally biased region" description="Basic and acidic residues" evidence="1">
    <location>
        <begin position="35"/>
        <end position="44"/>
    </location>
</feature>
<evidence type="ECO:0000256" key="1">
    <source>
        <dbReference type="SAM" id="MobiDB-lite"/>
    </source>
</evidence>
<feature type="non-terminal residue" evidence="2">
    <location>
        <position position="1"/>
    </location>
</feature>
<proteinExistence type="predicted"/>
<dbReference type="AlphaFoldDB" id="A0A9X9LKK3"/>
<protein>
    <submittedName>
        <fullName evidence="2">Uncharacterized protein</fullName>
    </submittedName>
</protein>